<feature type="compositionally biased region" description="Polar residues" evidence="3">
    <location>
        <begin position="17"/>
        <end position="26"/>
    </location>
</feature>
<feature type="active site" description="Nucleophile" evidence="1">
    <location>
        <position position="191"/>
    </location>
</feature>
<feature type="active site" evidence="1">
    <location>
        <position position="395"/>
    </location>
</feature>
<keyword evidence="6" id="KW-1185">Reference proteome</keyword>
<accession>A0A4S8PDP6</accession>
<evidence type="ECO:0000313" key="6">
    <source>
        <dbReference type="Proteomes" id="UP000305792"/>
    </source>
</evidence>
<organism evidence="5 6">
    <name type="scientific">Glycomyces paridis</name>
    <dbReference type="NCBI Taxonomy" id="2126555"/>
    <lineage>
        <taxon>Bacteria</taxon>
        <taxon>Bacillati</taxon>
        <taxon>Actinomycetota</taxon>
        <taxon>Actinomycetes</taxon>
        <taxon>Glycomycetales</taxon>
        <taxon>Glycomycetaceae</taxon>
        <taxon>Glycomyces</taxon>
    </lineage>
</organism>
<feature type="region of interest" description="Disordered" evidence="3">
    <location>
        <begin position="1"/>
        <end position="152"/>
    </location>
</feature>
<proteinExistence type="predicted"/>
<dbReference type="CDD" id="cd01823">
    <property type="entry name" value="SEST_like"/>
    <property type="match status" value="1"/>
</dbReference>
<dbReference type="InterPro" id="IPR036514">
    <property type="entry name" value="SGNH_hydro_sf"/>
</dbReference>
<dbReference type="GO" id="GO:0019433">
    <property type="term" value="P:triglyceride catabolic process"/>
    <property type="evidence" value="ECO:0007669"/>
    <property type="project" value="TreeGrafter"/>
</dbReference>
<dbReference type="Gene3D" id="3.40.50.1110">
    <property type="entry name" value="SGNH hydrolase"/>
    <property type="match status" value="1"/>
</dbReference>
<keyword evidence="2" id="KW-1015">Disulfide bond</keyword>
<dbReference type="GO" id="GO:0004806">
    <property type="term" value="F:triacylglycerol lipase activity"/>
    <property type="evidence" value="ECO:0007669"/>
    <property type="project" value="TreeGrafter"/>
</dbReference>
<feature type="compositionally biased region" description="Basic and acidic residues" evidence="3">
    <location>
        <begin position="115"/>
        <end position="124"/>
    </location>
</feature>
<feature type="compositionally biased region" description="Basic residues" evidence="3">
    <location>
        <begin position="61"/>
        <end position="83"/>
    </location>
</feature>
<feature type="disulfide bond" evidence="2">
    <location>
        <begin position="329"/>
        <end position="378"/>
    </location>
</feature>
<evidence type="ECO:0000256" key="2">
    <source>
        <dbReference type="PIRSR" id="PIRSR637460-2"/>
    </source>
</evidence>
<dbReference type="PANTHER" id="PTHR37981:SF1">
    <property type="entry name" value="SGNH HYDROLASE-TYPE ESTERASE DOMAIN-CONTAINING PROTEIN"/>
    <property type="match status" value="1"/>
</dbReference>
<dbReference type="Proteomes" id="UP000305792">
    <property type="component" value="Unassembled WGS sequence"/>
</dbReference>
<feature type="compositionally biased region" description="Low complexity" evidence="3">
    <location>
        <begin position="1"/>
        <end position="16"/>
    </location>
</feature>
<dbReference type="SUPFAM" id="SSF52266">
    <property type="entry name" value="SGNH hydrolase"/>
    <property type="match status" value="1"/>
</dbReference>
<dbReference type="AlphaFoldDB" id="A0A4S8PDP6"/>
<dbReference type="Pfam" id="PF13472">
    <property type="entry name" value="Lipase_GDSL_2"/>
    <property type="match status" value="1"/>
</dbReference>
<sequence>MVVPPASSTSGAAGSPKCSTPSSTFSGMCRSFWSGGPAAAPVQTRRGAETHRSRAQACRGRSGRGRRPRSGRQVWRARPKRLTTARADRSRASHGSGPAGLRRIPSQPSRRKPDRRNGVRRIECPHSPGPRGPRLDKEQSMSANTQAHSRRGRWGRVAAVALAAALCGAALSGSASAGRHHQSEYVALGDSYVSGAGAGDYLADDGCYRSANSYPVLAADEIRAELSFDACSGARVEDVVAGQLGNLDRRTKDVTIGVGGNDAGFSTVLGACAGTDTALCEGAILGATTFITDSLPAELDDLYTQVADLAPRADVTVVGNPRLFNGTTCTGSLAITPDEQALLNDAADLLAETTAAVAADHGFEFADVRDAFTGHEICSADPWILGYVGTLESFHANAAGHAAYAEVVTPYLKGC</sequence>
<feature type="disulfide bond" evidence="2">
    <location>
        <begin position="272"/>
        <end position="280"/>
    </location>
</feature>
<evidence type="ECO:0000259" key="4">
    <source>
        <dbReference type="Pfam" id="PF13472"/>
    </source>
</evidence>
<dbReference type="InterPro" id="IPR037460">
    <property type="entry name" value="SEST-like"/>
</dbReference>
<feature type="domain" description="SGNH hydrolase-type esterase" evidence="4">
    <location>
        <begin position="187"/>
        <end position="403"/>
    </location>
</feature>
<gene>
    <name evidence="5" type="ORF">E9998_15785</name>
</gene>
<evidence type="ECO:0000313" key="5">
    <source>
        <dbReference type="EMBL" id="THV27312.1"/>
    </source>
</evidence>
<dbReference type="EMBL" id="STGX01000011">
    <property type="protein sequence ID" value="THV27312.1"/>
    <property type="molecule type" value="Genomic_DNA"/>
</dbReference>
<protein>
    <submittedName>
        <fullName evidence="5">SGNH/GDSL hydrolase family protein</fullName>
    </submittedName>
</protein>
<dbReference type="PANTHER" id="PTHR37981">
    <property type="entry name" value="LIPASE 2"/>
    <property type="match status" value="1"/>
</dbReference>
<name>A0A4S8PDP6_9ACTN</name>
<feature type="disulfide bond" evidence="2">
    <location>
        <begin position="207"/>
        <end position="231"/>
    </location>
</feature>
<dbReference type="InterPro" id="IPR013830">
    <property type="entry name" value="SGNH_hydro"/>
</dbReference>
<evidence type="ECO:0000256" key="1">
    <source>
        <dbReference type="PIRSR" id="PIRSR637460-1"/>
    </source>
</evidence>
<reference evidence="5 6" key="1">
    <citation type="journal article" date="2018" name="Int. J. Syst. Evol. Microbiol.">
        <title>Glycomyces paridis sp. nov., isolated from the medicinal plant Paris polyphylla.</title>
        <authorList>
            <person name="Fang X.M."/>
            <person name="Bai J.L."/>
            <person name="Su J."/>
            <person name="Zhao L.L."/>
            <person name="Liu H.Y."/>
            <person name="Ma B.P."/>
            <person name="Zhang Y.Q."/>
            <person name="Yu L.Y."/>
        </authorList>
    </citation>
    <scope>NUCLEOTIDE SEQUENCE [LARGE SCALE GENOMIC DNA]</scope>
    <source>
        <strain evidence="5 6">CPCC 204357</strain>
    </source>
</reference>
<evidence type="ECO:0000256" key="3">
    <source>
        <dbReference type="SAM" id="MobiDB-lite"/>
    </source>
</evidence>
<keyword evidence="5" id="KW-0378">Hydrolase</keyword>
<comment type="caution">
    <text evidence="5">The sequence shown here is derived from an EMBL/GenBank/DDBJ whole genome shotgun (WGS) entry which is preliminary data.</text>
</comment>